<dbReference type="Proteomes" id="UP000819052">
    <property type="component" value="Unassembled WGS sequence"/>
</dbReference>
<accession>A0ABX0LY84</accession>
<dbReference type="EMBL" id="VVIW01000002">
    <property type="protein sequence ID" value="NHZ39507.1"/>
    <property type="molecule type" value="Genomic_DNA"/>
</dbReference>
<sequence>MFPILTQALAYVSRVCGFDTLDSFPPGHAHARTHWSGAHFDIASDLKPDQIERAVCEKIANTPMIFSHIANPTPDMQRVILGMIGSRVQHGGQPLDLVALLISAYRSPYTKDALPGLRAAIEVNEGDPRAVLDFLGDSAAAFGVIDAVPHQSGLKLVGR</sequence>
<protein>
    <submittedName>
        <fullName evidence="1">Uncharacterized protein</fullName>
    </submittedName>
</protein>
<organism evidence="1 2">
    <name type="scientific">Massilia aquatica</name>
    <dbReference type="NCBI Taxonomy" id="2609000"/>
    <lineage>
        <taxon>Bacteria</taxon>
        <taxon>Pseudomonadati</taxon>
        <taxon>Pseudomonadota</taxon>
        <taxon>Betaproteobacteria</taxon>
        <taxon>Burkholderiales</taxon>
        <taxon>Oxalobacteraceae</taxon>
        <taxon>Telluria group</taxon>
        <taxon>Massilia</taxon>
    </lineage>
</organism>
<reference evidence="1 2" key="1">
    <citation type="submission" date="2019-09" db="EMBL/GenBank/DDBJ databases">
        <title>Taxonomy of Antarctic Massilia spp.: description of Massilia rubra sp. nov., Massilia aquatica sp. nov., Massilia mucilaginosa sp. nov., Massilia frigida sp. nov. isolated from streams, lakes and regoliths.</title>
        <authorList>
            <person name="Holochova P."/>
            <person name="Sedlacek I."/>
            <person name="Kralova S."/>
            <person name="Maslanova I."/>
            <person name="Busse H.-J."/>
            <person name="Stankova E."/>
            <person name="Vrbovska V."/>
            <person name="Kovarovic V."/>
            <person name="Bartak M."/>
            <person name="Svec P."/>
            <person name="Pantucek R."/>
        </authorList>
    </citation>
    <scope>NUCLEOTIDE SEQUENCE [LARGE SCALE GENOMIC DNA]</scope>
    <source>
        <strain evidence="1 2">CCM 8693</strain>
    </source>
</reference>
<evidence type="ECO:0000313" key="1">
    <source>
        <dbReference type="EMBL" id="NHZ39507.1"/>
    </source>
</evidence>
<comment type="caution">
    <text evidence="1">The sequence shown here is derived from an EMBL/GenBank/DDBJ whole genome shotgun (WGS) entry which is preliminary data.</text>
</comment>
<gene>
    <name evidence="1" type="ORF">F1609_04890</name>
</gene>
<name>A0ABX0LY84_9BURK</name>
<evidence type="ECO:0000313" key="2">
    <source>
        <dbReference type="Proteomes" id="UP000819052"/>
    </source>
</evidence>
<proteinExistence type="predicted"/>
<keyword evidence="2" id="KW-1185">Reference proteome</keyword>